<dbReference type="AlphaFoldDB" id="A0A5S9M146"/>
<reference evidence="1 2" key="1">
    <citation type="submission" date="2019-12" db="EMBL/GenBank/DDBJ databases">
        <title>Full genome sequence of a Bacillus safensis strain isolated from commercially available natto in Indonesia.</title>
        <authorList>
            <person name="Yoshida M."/>
            <person name="Uomi M."/>
            <person name="Waturangi D."/>
            <person name="Ekaputri J.J."/>
            <person name="Setiamarga D.H.E."/>
        </authorList>
    </citation>
    <scope>NUCLEOTIDE SEQUENCE [LARGE SCALE GENOMIC DNA]</scope>
    <source>
        <strain evidence="1 2">IDN1</strain>
    </source>
</reference>
<accession>A0A5S9M146</accession>
<sequence length="142" mass="16796">MKPEDHIPTSSAATTDLQFQVFDTLSDEEKQEALQRAEQIPDNPQKLLFYGTRVQERLLEQSQQMMKYVEKKDIDQIGDVLEDFLHQLHVVEPEDLLPKKQVFFRSYFGGRSVLLRKSYRVFNMQNHRSRDYQQGFVTQKAD</sequence>
<gene>
    <name evidence="1" type="ORF">BsIDN1_00600</name>
</gene>
<evidence type="ECO:0000313" key="2">
    <source>
        <dbReference type="Proteomes" id="UP000464658"/>
    </source>
</evidence>
<organism evidence="1 2">
    <name type="scientific">Bacillus safensis</name>
    <dbReference type="NCBI Taxonomy" id="561879"/>
    <lineage>
        <taxon>Bacteria</taxon>
        <taxon>Bacillati</taxon>
        <taxon>Bacillota</taxon>
        <taxon>Bacilli</taxon>
        <taxon>Bacillales</taxon>
        <taxon>Bacillaceae</taxon>
        <taxon>Bacillus</taxon>
    </lineage>
</organism>
<dbReference type="Proteomes" id="UP000464658">
    <property type="component" value="Chromosome"/>
</dbReference>
<evidence type="ECO:0008006" key="3">
    <source>
        <dbReference type="Google" id="ProtNLM"/>
    </source>
</evidence>
<name>A0A5S9M146_BACIA</name>
<dbReference type="Pfam" id="PF05816">
    <property type="entry name" value="TelA"/>
    <property type="match status" value="1"/>
</dbReference>
<dbReference type="EMBL" id="AP021906">
    <property type="protein sequence ID" value="BBP86442.1"/>
    <property type="molecule type" value="Genomic_DNA"/>
</dbReference>
<proteinExistence type="predicted"/>
<evidence type="ECO:0000313" key="1">
    <source>
        <dbReference type="EMBL" id="BBP86442.1"/>
    </source>
</evidence>
<protein>
    <recommendedName>
        <fullName evidence="3">Toxic anion resistance protein TelA</fullName>
    </recommendedName>
</protein>
<dbReference type="InterPro" id="IPR008863">
    <property type="entry name" value="Toxic_anion-R_TelA"/>
</dbReference>